<reference evidence="8" key="1">
    <citation type="submission" date="2022-07" db="EMBL/GenBank/DDBJ databases">
        <title>Draft genome sequence of Zalerion maritima ATCC 34329, a (micro)plastics degrading marine fungus.</title>
        <authorList>
            <person name="Paco A."/>
            <person name="Goncalves M.F.M."/>
            <person name="Rocha-Santos T.A.P."/>
            <person name="Alves A."/>
        </authorList>
    </citation>
    <scope>NUCLEOTIDE SEQUENCE</scope>
    <source>
        <strain evidence="8">ATCC 34329</strain>
    </source>
</reference>
<dbReference type="Gene3D" id="3.30.559.10">
    <property type="entry name" value="Chloramphenicol acetyltransferase-like domain"/>
    <property type="match status" value="6"/>
</dbReference>
<dbReference type="CDD" id="cd05918">
    <property type="entry name" value="A_NRPS_SidN3_like"/>
    <property type="match status" value="1"/>
</dbReference>
<feature type="region of interest" description="Disordered" evidence="6">
    <location>
        <begin position="4842"/>
        <end position="4911"/>
    </location>
</feature>
<sequence>MEETPDSTRGLSILNPSPRELPGPRFLHELVARDRTTVCPAIDYLDAAGIRISVTYAELHKESDRLAQRISNALEPHPSNGQPVVSLLIPQCPELYITQLAILKARAAFCPLNLDAPPERIRFILQDVQATVVVATPELAGRIPTKDADVTRTVLTISLPGSDLPENPAEDYSFFQSPTTAALKPSDLAYVLYTSGSTGTPKGVGVPHISATQSILAHDRHIPQFSRFLQFAAPTFDVSVFELFFPLYRGKTLVGCNRSDMVNDLPRILRVMEVDACELTPTVAGSWLRTRAAAPGLKLLLTIGEMLTGPVISEFGGDAETESILWAMYGPTEAAIHCSLQPSFPRDSVPGNIGIPLDTVSLFVVEPLRENSSRFEVLPVGRVGELAIGGHQLAREYINRPESTSQAFCETPYGIVYGTGDKAILREDGLLECLGRLADGQVKLRGQRIELGEIEQVALKAPSCHSAVACVVNGNTLVLFCAVDDENGAEEGILEVCRQWLPAFMVPGDVKIMSDLPRLPSGKVDRKLLHAQYLEAREQTPSHPEKFRDELHKLVYLVVQQVVGRSVPNTSPLAMSGIDSLTAVRLASELRSHQLTLSATEILSCRDILALHSRLISSNKKKLSASPDENPAPPLSDSISDFPELTRQEGNILRIVRCTLSQAAMLYGSMENRQFYTNWVKLQFPPSASEYSIMTWFRVLCKNNDILRSGFAQGTRGFSRIVWNALSLAQVAVVPHLEFDVVSANFDAWLLRPFQVQILPSPEGCQVLIHLHHALYDGWSFDSLVKDLSSLASDGTFVDRPSFDTVVEYYSTHPHTNRVALDFWTGYLVGYQVQSPPALRFTTPDTAFGVVTKTLSNSLPAVHQSLDHGVHPQAIFQAALSWVWAGILGTNDIVIGSVFSGRMLPVAGIESIIGPCLTTLPLRVRLGQSYSARDLIGAIHRCNRDMMQHATTGLGSIKSAVGIAPGTPLFEAMFVYQQSLDSASQGKNCVQELDRRDFVESKLLVEVEPAGERYTLRATFHQNFAEENVIQTALDQVDAFVSLMTEQPDTELKILGDHLNSQLTSKTNVIPQQPTLQHNLADSFQEAAQRYTNNVALSVLGDGDELQSLRFGELNSASNRLARQLRQYAGAGDAVVAIAMKKSIALYVAILGTIKAGYAYLPILPETPVERVQEILQNAGVRNCLVDDVSWHLEVGMDVSFFAYHEVANDPSTDGSNIDIPRNPLAPAYVIYTSGTTGTPKGVVVTHANVMSNLNTLSSLYPSRTRGSLLQSCSQAFDVSVFEIFWTWLNGMQLCAAPNDAFFSDIEGTINKMGVTHLSMTPTVASLVRKDQVPAVEFMVVAGEKLTASVLETWRDILFQGYGPCETTNICTVVPMKFVVNPQYIGKPLSNSSAFVMAPDTLTLVPKGALGELVFGGDQIAQGYLNAPDLTDKRFILHPDYGRLYRSGDLGRMLPDGGLIISGRLDGQIKLRGQRIELGEVDSASISHGTVKDSATILVTAGGSDQLATFYVRYGTYTSTDTKIKETISRRMKSVLAAYMVPSYLIPLASLPSTPAGKIDKSRLTWLFESFSAEELASYSISTVEQDDGADWTTTEITVAESIVAALGTEKTLSSKWTPLASIGLDSITAISVSRELSVRTGQKIPISTVLRNPCVGHLASALDKAADREASNAAESMSLDVFDRGFIAKLSAEVEAAGEKIERILPCTPLQEAMLTSSHFNSMLFTLGIRNSTMEELWNTMRARHPILRTCFAVTDSERYPIAQVVLKEPNFAFLRYSSGGKQSLRQCIDSHETSVLPPLDSLKPPLSLALIEHGNSWLLSFICHHALYDGVAIRKLLEEVELLAQGKDLLPAPCIDQCLKAILYLPPGTESFWTTHFSNFQATAFPRSQSSTSTVSALVTKSVQVLSATIPNSSDHVTAGLQHLSASLLSLCQSSWATTLAAFTRTGDVCFGNVISGRSISVNGIEELVFPCFNTIPIRVALGDGGMEQYMGLVRHFQSLNPTLLEYQFTPLRMIQVACGRGGRLFDTLLLLQQPKRGLDPHVWKLEQDEGIMDVPLVCEVIPCGEVVDVRLHYATSLLSHSAASVVIDMFILAFTTALQFPQSRVHVHPNLPPELSRRISELELENGLSNEVALSEETLVDDDWLPTELKIRSVLASFASCPQERIRRDTTIYQLGLDSISAVQVASSLKRQGFTVTATDVIENPTCFTLGLRLTSSALNTESNGPNQPVHEEVAMKTFAESLPKSIDAALVEHCPPCTPLQEGLLTSFFSSSGELYLNRISLRPRTATSAAELIQAWRSTAHRHPILRTGFLHVDHEQHNYAMAEYKPNALPVPVRRFVASSFELDNWFQHVRHRVLTELDQPPWEVAVVEDAGDEDRPPQAKELHITMHHALYDAYSLGLILRDVFQLPVAKPAQSVDIGPALADLHHRYQQTDEVMEFWSGLSDKAVVNKFPVLTPLLQPMSSTEVITHSIPCFKSLRDAASRANTTIQVAMQSAWARLLASYHGESSVIFGVVLSGRTTEMTALAAFPCVNTLPVITSNNTQNRGLLDNMMDYNNSLHRHQYSKLSQIQTWLGLPGRPLFDTIVAYQNMSTVEEMSEVEVTNEYAKVEYPLSLELIPSSDDILSLQLTFDSQVVPVEAARIILAQFEAIFVDLVKNPEGSEDDLHVTNSSIFSICPPETVELPSEGYDISFLHEFAESSAQKHPDIVALEFVTSLSPVVMETWTYKQLDEMGNRVANLVANVVPCGEIVAICFAKCPEAYFSILGILKAGCSFVALDPEAPAKRKEYIVGDSGACLVLCKDARDLGFTSPTPVQSVSYTMLSGLPATKPALSRPLTAQDRSYCLYTSGTTGAPKGCELTHNNAVQAIHAFRHLFSSRTDQSSKCLQFASLHFDVSLLEQYWTWSCSLVLAAAPKELVMDDLVGFIHDLGITHIDLTPSLAQVLTPDMVPSLCRGIFITGGEPLRQIILDNWGDQGVIYNAYGPTEATIGVSMYPRVPRNGRSSNIGKQFPNVGSYILKPDTSVPVLKHGVGELCISGPLVGKGYLNRRELTEEKFPNLQHWEEKVYRTGDLVRVLHDGCFDFIGRADDQVKLRGQRLEIGEIDHVIKSVPKIRNVATIAAMAVGQDKHVLVSFIVSEIPLDESHEPLGMVKTSQTPPLVQDVLSACRRRLPGYMVPSYVLQLSGIPLSSNNKADVKTLKKLFSEIPTAKLLELSAAPVQSSPSSQVLDKILGVLRSLGIIDTNVGGETTIFDLGLDSISVLRLSRALKSAGLPAATPSVLLKVPVLADLAASLEEEQVEDESEVLEAKHRLKATFIMSEALVTKVLGVRRSDIDYIAPCSALQQGMISRSLDDGACPYFNTFKFELDSNVSIDKLEEAWRRVASASAILRTRFVAGPEGHVQVALKHSQLWKGVFSLPLEVDELPAVDDFLHGLHTTWTRRNKEHVMDPAQVRVLGIGQQLRIMVVNLFHGLYDGTSLELMLRHVAAEYWGQVPSYEPSFFDVLPFGPLRQRKASKKFWTAHLGDAKFSGIATPPNASSAGAVSLRGEINFRLIEDTSKRLAVAQQAVVQALWGGVLDSVVHSGITMGIVLSGRALEIEGAERAVGPLFNTIPFHLASTGTRRNRDTVIRKCHEFNTAVMPFQHTPLRDIQKWCNKGRAIFDTIFAFQKETRSPDGISQLWKEIEPSAQTAPDYPLAFEATAMLDGALRVLLLAQGEIFDRGNLEVLLSAFEEAVKSLSSEESETTAATCSRHDVNLRGLFRPPPPREPIIDVEELSDTPRKSFQWNRIATILRDEISFLANVPSENIAPSTSVLELGLDSVDTIRLSSRLKQKGVAISRGALLRGLTIKNIVAAIDLADLPNAGASGLDAIKPTPETNGSRLDIISDLLLDHLRSSNRDLSDIEKVLPPTPLQDAMVAEMVASNFERYFNHDVLALAPGIDIPRFERAWQAVINHTPILRTVFCELGPEIPSFGFAQAVLKPRAWNVCHHTVHHASETTGAIQVATENARASRGGGSLLQLAIVSVDDSKSTENRLLVLSIAHALYDGQSLDMLHQDVQAAYEGHYQPRPTYSHHLQRIVDAGEDGRAANFWGSYLSGLVPSLIRPAEGVAAMANTGVHRRESTSPFQASHLKSFCRRQGVTLQSFGQAVWATVLAVHLRCMDVVYGTVLSGRSDEAAESIMFPTMNTVPARIFVHGSVRELLQHVQKKSIEIGEYEHFPLRKIRNVASVEGEMFNSLFLMQRRTEATQRQGEGNKLVRSLESVAEVEYPACVEMEVEGDTLVWRVACRGEYFSENMTEAALKRINSAAEFFLQDPENSVVRFETGGLVSICGLESFNVAGSEPQPPQAGDNGYDDDSWEETATTIRDTLAEVSQVEPKDIKKEHSLYHLGLDSISAIKVATRLRNQGIPLSAGDLIAASSVGNMTRIAAMRRIHSQSQLQPAPSSVDGPSQDVALASAVATNVRELLRDVEINADQFDAVMPATPLQVHMLSAWQNSEGVLFFPTFTYEIRGRLVESGRVVNACKMLLSDVPILRSSLVATKDTRIPAIQVIRRQDEIHARQGHNSSLHEIFMAPHPKLPELMHIAIKEVGEEASDDNGARERYLVLAIKLHHSLYDAVSLQLLVSRIETHLAGGTFTTPLQCDAWSIFSSSHYESTTIAQRESFWKKYLVDYDSGKNTFPPLSSSQSSTATSRTKFFQQSSLGKEEVSKLKNLCAAAGVSVQALSFALFANVLSSLCTPRRPELVVGVYRANRSMAEFSSFPFPTLQLLPLRVRLGAETVTDLKQLVNVATQVQGDLDAMNDSANSTAGLWEINSWTSVKVDTFVNFLSLPSSSEDSVGKEVSKHDGGTLRVVAGQLSSSRRGGNDLTDDHPGQGDAKSQSSPDGSSHCQKPFHDDSGPSYLAPAIENNIVRNSYPEAVDIEVAIRDGHMDIGIFGPRSKVDESGARTLLRELAKLFQPGV</sequence>
<dbReference type="InterPro" id="IPR020845">
    <property type="entry name" value="AMP-binding_CS"/>
</dbReference>
<dbReference type="Pfam" id="PF00501">
    <property type="entry name" value="AMP-binding"/>
    <property type="match status" value="3"/>
</dbReference>
<comment type="pathway">
    <text evidence="1">Siderophore biosynthesis.</text>
</comment>
<feature type="compositionally biased region" description="Basic and acidic residues" evidence="6">
    <location>
        <begin position="4847"/>
        <end position="4858"/>
    </location>
</feature>
<dbReference type="GO" id="GO:0031169">
    <property type="term" value="P:ferrichrome biosynthetic process"/>
    <property type="evidence" value="ECO:0007669"/>
    <property type="project" value="UniProtKB-ARBA"/>
</dbReference>
<dbReference type="SMART" id="SM00823">
    <property type="entry name" value="PKS_PP"/>
    <property type="match status" value="5"/>
</dbReference>
<dbReference type="EMBL" id="JAKWBI020000262">
    <property type="protein sequence ID" value="KAJ2897649.1"/>
    <property type="molecule type" value="Genomic_DNA"/>
</dbReference>
<feature type="domain" description="Carrier" evidence="7">
    <location>
        <begin position="3228"/>
        <end position="3304"/>
    </location>
</feature>
<dbReference type="Pfam" id="PF00668">
    <property type="entry name" value="Condensation"/>
    <property type="match status" value="6"/>
</dbReference>
<dbReference type="InterPro" id="IPR036736">
    <property type="entry name" value="ACP-like_sf"/>
</dbReference>
<dbReference type="Pfam" id="PF00550">
    <property type="entry name" value="PP-binding"/>
    <property type="match status" value="6"/>
</dbReference>
<dbReference type="InterPro" id="IPR009081">
    <property type="entry name" value="PP-bd_ACP"/>
</dbReference>
<dbReference type="PANTHER" id="PTHR45527:SF1">
    <property type="entry name" value="FATTY ACID SYNTHASE"/>
    <property type="match status" value="1"/>
</dbReference>
<dbReference type="NCBIfam" id="TIGR01733">
    <property type="entry name" value="AA-adenyl-dom"/>
    <property type="match status" value="2"/>
</dbReference>
<dbReference type="GO" id="GO:0031177">
    <property type="term" value="F:phosphopantetheine binding"/>
    <property type="evidence" value="ECO:0007669"/>
    <property type="project" value="InterPro"/>
</dbReference>
<dbReference type="Gene3D" id="3.40.50.12780">
    <property type="entry name" value="N-terminal domain of ligase-like"/>
    <property type="match status" value="3"/>
</dbReference>
<dbReference type="Gene3D" id="3.30.559.30">
    <property type="entry name" value="Nonribosomal peptide synthetase, condensation domain"/>
    <property type="match status" value="6"/>
</dbReference>
<keyword evidence="2" id="KW-0596">Phosphopantetheine</keyword>
<dbReference type="Gene3D" id="3.30.300.30">
    <property type="match status" value="3"/>
</dbReference>
<evidence type="ECO:0000256" key="1">
    <source>
        <dbReference type="ARBA" id="ARBA00004924"/>
    </source>
</evidence>
<feature type="domain" description="Carrier" evidence="7">
    <location>
        <begin position="545"/>
        <end position="619"/>
    </location>
</feature>
<keyword evidence="4" id="KW-0436">Ligase</keyword>
<dbReference type="PROSITE" id="PS00455">
    <property type="entry name" value="AMP_BINDING"/>
    <property type="match status" value="2"/>
</dbReference>
<dbReference type="SUPFAM" id="SSF47336">
    <property type="entry name" value="ACP-like"/>
    <property type="match status" value="5"/>
</dbReference>
<name>A0AAD5RMG6_9PEZI</name>
<evidence type="ECO:0000256" key="2">
    <source>
        <dbReference type="ARBA" id="ARBA00022450"/>
    </source>
</evidence>
<dbReference type="InterPro" id="IPR001242">
    <property type="entry name" value="Condensation_dom"/>
</dbReference>
<evidence type="ECO:0000313" key="8">
    <source>
        <dbReference type="EMBL" id="KAJ2897649.1"/>
    </source>
</evidence>
<evidence type="ECO:0000256" key="6">
    <source>
        <dbReference type="SAM" id="MobiDB-lite"/>
    </source>
</evidence>
<feature type="region of interest" description="Disordered" evidence="6">
    <location>
        <begin position="1"/>
        <end position="20"/>
    </location>
</feature>
<dbReference type="InterPro" id="IPR000873">
    <property type="entry name" value="AMP-dep_synth/lig_dom"/>
</dbReference>
<feature type="domain" description="Carrier" evidence="7">
    <location>
        <begin position="4365"/>
        <end position="4441"/>
    </location>
</feature>
<keyword evidence="3" id="KW-0597">Phosphoprotein</keyword>
<evidence type="ECO:0000256" key="3">
    <source>
        <dbReference type="ARBA" id="ARBA00022553"/>
    </source>
</evidence>
<dbReference type="SUPFAM" id="SSF56801">
    <property type="entry name" value="Acetyl-CoA synthetase-like"/>
    <property type="match status" value="3"/>
</dbReference>
<dbReference type="FunFam" id="3.30.300.30:FF:000033">
    <property type="entry name" value="Nonribosomal siderophore peptide synthase SidC"/>
    <property type="match status" value="1"/>
</dbReference>
<feature type="region of interest" description="Disordered" evidence="6">
    <location>
        <begin position="620"/>
        <end position="641"/>
    </location>
</feature>
<gene>
    <name evidence="8" type="ORF">MKZ38_004514</name>
</gene>
<feature type="compositionally biased region" description="Polar residues" evidence="6">
    <location>
        <begin position="4887"/>
        <end position="4899"/>
    </location>
</feature>
<dbReference type="GO" id="GO:0016874">
    <property type="term" value="F:ligase activity"/>
    <property type="evidence" value="ECO:0007669"/>
    <property type="project" value="UniProtKB-KW"/>
</dbReference>
<dbReference type="InterPro" id="IPR010071">
    <property type="entry name" value="AA_adenyl_dom"/>
</dbReference>
<accession>A0AAD5RMG6</accession>
<dbReference type="FunFam" id="3.40.50.12780:FF:000024">
    <property type="entry name" value="Nonribosomal siderophore peptide synthase SidC"/>
    <property type="match status" value="2"/>
</dbReference>
<dbReference type="InterPro" id="IPR023213">
    <property type="entry name" value="CAT-like_dom_sf"/>
</dbReference>
<feature type="domain" description="Carrier" evidence="7">
    <location>
        <begin position="2148"/>
        <end position="2221"/>
    </location>
</feature>
<keyword evidence="9" id="KW-1185">Reference proteome</keyword>
<dbReference type="InterPro" id="IPR006162">
    <property type="entry name" value="Ppantetheine_attach_site"/>
</dbReference>
<dbReference type="InterPro" id="IPR045851">
    <property type="entry name" value="AMP-bd_C_sf"/>
</dbReference>
<dbReference type="GO" id="GO:0010106">
    <property type="term" value="P:cellular response to iron ion starvation"/>
    <property type="evidence" value="ECO:0007669"/>
    <property type="project" value="UniProtKB-ARBA"/>
</dbReference>
<dbReference type="Gene3D" id="1.10.1200.10">
    <property type="entry name" value="ACP-like"/>
    <property type="match status" value="5"/>
</dbReference>
<feature type="domain" description="Carrier" evidence="7">
    <location>
        <begin position="3794"/>
        <end position="3867"/>
    </location>
</feature>
<dbReference type="PROSITE" id="PS00012">
    <property type="entry name" value="PHOSPHOPANTETHEINE"/>
    <property type="match status" value="5"/>
</dbReference>
<dbReference type="GO" id="GO:0005737">
    <property type="term" value="C:cytoplasm"/>
    <property type="evidence" value="ECO:0007669"/>
    <property type="project" value="TreeGrafter"/>
</dbReference>
<comment type="similarity">
    <text evidence="5">Belongs to the NRP synthetase family.</text>
</comment>
<dbReference type="GO" id="GO:0043041">
    <property type="term" value="P:amino acid activation for nonribosomal peptide biosynthetic process"/>
    <property type="evidence" value="ECO:0007669"/>
    <property type="project" value="TreeGrafter"/>
</dbReference>
<dbReference type="InterPro" id="IPR020806">
    <property type="entry name" value="PKS_PP-bd"/>
</dbReference>
<dbReference type="PANTHER" id="PTHR45527">
    <property type="entry name" value="NONRIBOSOMAL PEPTIDE SYNTHETASE"/>
    <property type="match status" value="1"/>
</dbReference>
<dbReference type="SUPFAM" id="SSF52777">
    <property type="entry name" value="CoA-dependent acyltransferases"/>
    <property type="match status" value="12"/>
</dbReference>
<protein>
    <submittedName>
        <fullName evidence="8">Nonribosomal Peptide Synthase (NRPS)</fullName>
    </submittedName>
</protein>
<evidence type="ECO:0000256" key="5">
    <source>
        <dbReference type="ARBA" id="ARBA00029454"/>
    </source>
</evidence>
<dbReference type="Proteomes" id="UP001201980">
    <property type="component" value="Unassembled WGS sequence"/>
</dbReference>
<proteinExistence type="inferred from homology"/>
<dbReference type="InterPro" id="IPR042099">
    <property type="entry name" value="ANL_N_sf"/>
</dbReference>
<evidence type="ECO:0000259" key="7">
    <source>
        <dbReference type="PROSITE" id="PS50075"/>
    </source>
</evidence>
<evidence type="ECO:0000313" key="9">
    <source>
        <dbReference type="Proteomes" id="UP001201980"/>
    </source>
</evidence>
<feature type="domain" description="Carrier" evidence="7">
    <location>
        <begin position="1590"/>
        <end position="1667"/>
    </location>
</feature>
<dbReference type="NCBIfam" id="NF003417">
    <property type="entry name" value="PRK04813.1"/>
    <property type="match status" value="3"/>
</dbReference>
<dbReference type="PROSITE" id="PS50075">
    <property type="entry name" value="CARRIER"/>
    <property type="match status" value="6"/>
</dbReference>
<organism evidence="8 9">
    <name type="scientific">Zalerion maritima</name>
    <dbReference type="NCBI Taxonomy" id="339359"/>
    <lineage>
        <taxon>Eukaryota</taxon>
        <taxon>Fungi</taxon>
        <taxon>Dikarya</taxon>
        <taxon>Ascomycota</taxon>
        <taxon>Pezizomycotina</taxon>
        <taxon>Sordariomycetes</taxon>
        <taxon>Lulworthiomycetidae</taxon>
        <taxon>Lulworthiales</taxon>
        <taxon>Lulworthiaceae</taxon>
        <taxon>Zalerion</taxon>
    </lineage>
</organism>
<comment type="caution">
    <text evidence="8">The sequence shown here is derived from an EMBL/GenBank/DDBJ whole genome shotgun (WGS) entry which is preliminary data.</text>
</comment>
<evidence type="ECO:0000256" key="4">
    <source>
        <dbReference type="ARBA" id="ARBA00022598"/>
    </source>
</evidence>